<dbReference type="InterPro" id="IPR000477">
    <property type="entry name" value="RT_dom"/>
</dbReference>
<keyword evidence="2" id="KW-0695">RNA-directed DNA polymerase</keyword>
<sequence length="482" mass="57203">MLFDINHIDGTYKTPYTLFKKHFQIQSLKEIHNQKFQSTKTKGLDRISGRQFSRQAVPQIRVIKKKCLNGTYKFSPYLELLSTKGRDKLPRVLSIPTIRDRIVLHALKEMLFDIFPQCKPRRLANTYIHDINKFISEKTPDEVSIFRADIKTFYDSIDRNILFKILKSKIKSRRILTLIKRAIEMPTVPQNYHREDINKYLNNKGIPQGLSISNILASIYLYELDNEMEKVDGVNVYSRYVDDILIFTNKEDIDEIEKIFRNKIKSLNLTINEEKSYQTSGNKDFEYLGYRFELPKITVRTSTIEKYIHSIAAKFSNYIHNREKKLSILKKLNKGLKRNQLVEKLKEIFIEELNEKITGAINEKRKYGWIFYFNAINDKPILYKIDNIVNKLFNRLDDFDKVPPSNLKKISRAFYEAIYDPQGGYIHNYNNYITIKDKTKFLKRRGKLESDKVYSDEEIKELYENHKQRNLSELDKDDAFLY</sequence>
<organism evidence="2 3">
    <name type="scientific">Plectonema cf. radiosum LEGE 06105</name>
    <dbReference type="NCBI Taxonomy" id="945769"/>
    <lineage>
        <taxon>Bacteria</taxon>
        <taxon>Bacillati</taxon>
        <taxon>Cyanobacteriota</taxon>
        <taxon>Cyanophyceae</taxon>
        <taxon>Oscillatoriophycideae</taxon>
        <taxon>Oscillatoriales</taxon>
        <taxon>Microcoleaceae</taxon>
        <taxon>Plectonema</taxon>
    </lineage>
</organism>
<dbReference type="RefSeq" id="WP_193923497.1">
    <property type="nucleotide sequence ID" value="NZ_JADEWL010000099.1"/>
</dbReference>
<dbReference type="EMBL" id="JADEWL010000099">
    <property type="protein sequence ID" value="MBE9215425.1"/>
    <property type="molecule type" value="Genomic_DNA"/>
</dbReference>
<dbReference type="InterPro" id="IPR043502">
    <property type="entry name" value="DNA/RNA_pol_sf"/>
</dbReference>
<gene>
    <name evidence="2" type="ORF">IQ247_22630</name>
</gene>
<reference evidence="2" key="1">
    <citation type="submission" date="2020-10" db="EMBL/GenBank/DDBJ databases">
        <authorList>
            <person name="Castelo-Branco R."/>
            <person name="Eusebio N."/>
            <person name="Adriana R."/>
            <person name="Vieira A."/>
            <person name="Brugerolle De Fraissinette N."/>
            <person name="Rezende De Castro R."/>
            <person name="Schneider M.P."/>
            <person name="Vasconcelos V."/>
            <person name="Leao P.N."/>
        </authorList>
    </citation>
    <scope>NUCLEOTIDE SEQUENCE</scope>
    <source>
        <strain evidence="2">LEGE 06105</strain>
    </source>
</reference>
<comment type="caution">
    <text evidence="2">The sequence shown here is derived from an EMBL/GenBank/DDBJ whole genome shotgun (WGS) entry which is preliminary data.</text>
</comment>
<accession>A0A8J7JWA7</accession>
<dbReference type="GO" id="GO:0003964">
    <property type="term" value="F:RNA-directed DNA polymerase activity"/>
    <property type="evidence" value="ECO:0007669"/>
    <property type="project" value="UniProtKB-KW"/>
</dbReference>
<dbReference type="AlphaFoldDB" id="A0A8J7JWA7"/>
<dbReference type="Gene3D" id="3.30.70.270">
    <property type="match status" value="1"/>
</dbReference>
<keyword evidence="2" id="KW-0808">Transferase</keyword>
<dbReference type="PANTHER" id="PTHR34047:SF8">
    <property type="entry name" value="PROTEIN YKFC"/>
    <property type="match status" value="1"/>
</dbReference>
<keyword evidence="3" id="KW-1185">Reference proteome</keyword>
<dbReference type="PANTHER" id="PTHR34047">
    <property type="entry name" value="NUCLEAR INTRON MATURASE 1, MITOCHONDRIAL-RELATED"/>
    <property type="match status" value="1"/>
</dbReference>
<protein>
    <submittedName>
        <fullName evidence="2">RNA-directed DNA polymerase</fullName>
    </submittedName>
</protein>
<feature type="domain" description="Reverse transcriptase" evidence="1">
    <location>
        <begin position="44"/>
        <end position="292"/>
    </location>
</feature>
<dbReference type="SUPFAM" id="SSF56672">
    <property type="entry name" value="DNA/RNA polymerases"/>
    <property type="match status" value="1"/>
</dbReference>
<dbReference type="Proteomes" id="UP000620559">
    <property type="component" value="Unassembled WGS sequence"/>
</dbReference>
<dbReference type="InterPro" id="IPR051083">
    <property type="entry name" value="GrpII_Intron_Splice-Mob/Def"/>
</dbReference>
<evidence type="ECO:0000259" key="1">
    <source>
        <dbReference type="PROSITE" id="PS50878"/>
    </source>
</evidence>
<dbReference type="Pfam" id="PF00078">
    <property type="entry name" value="RVT_1"/>
    <property type="match status" value="1"/>
</dbReference>
<evidence type="ECO:0000313" key="2">
    <source>
        <dbReference type="EMBL" id="MBE9215425.1"/>
    </source>
</evidence>
<proteinExistence type="predicted"/>
<dbReference type="CDD" id="cd01651">
    <property type="entry name" value="RT_G2_intron"/>
    <property type="match status" value="1"/>
</dbReference>
<keyword evidence="2" id="KW-0548">Nucleotidyltransferase</keyword>
<dbReference type="PROSITE" id="PS50878">
    <property type="entry name" value="RT_POL"/>
    <property type="match status" value="1"/>
</dbReference>
<name>A0A8J7JWA7_9CYAN</name>
<dbReference type="InterPro" id="IPR043128">
    <property type="entry name" value="Rev_trsase/Diguanyl_cyclase"/>
</dbReference>
<evidence type="ECO:0000313" key="3">
    <source>
        <dbReference type="Proteomes" id="UP000620559"/>
    </source>
</evidence>